<dbReference type="EMBL" id="CP043028">
    <property type="protein sequence ID" value="QFJ54273.1"/>
    <property type="molecule type" value="Genomic_DNA"/>
</dbReference>
<dbReference type="KEGG" id="pxv:FXF36_05070"/>
<organism evidence="2 3">
    <name type="scientific">Pseudobutyrivibrio xylanivorans</name>
    <dbReference type="NCBI Taxonomy" id="185007"/>
    <lineage>
        <taxon>Bacteria</taxon>
        <taxon>Bacillati</taxon>
        <taxon>Bacillota</taxon>
        <taxon>Clostridia</taxon>
        <taxon>Lachnospirales</taxon>
        <taxon>Lachnospiraceae</taxon>
        <taxon>Pseudobutyrivibrio</taxon>
    </lineage>
</organism>
<dbReference type="AlphaFoldDB" id="A0A5P6VNM6"/>
<dbReference type="InterPro" id="IPR002589">
    <property type="entry name" value="Macro_dom"/>
</dbReference>
<sequence>MNHTEQRIWLIKELQRDESQLSDYPIPNDEQGQKDLLRGLMNIWVPKDLSDEFLKIQDEYLTEENRRAGITDINDLEPIKSDNRIYLWQGDMTTLRVDALTNPANSELLGCWRILHNCADNIVHSKSGLMLRKTCNCIMEKQGHPEPTGQAKITPAYNLPCDYVIHTVGPIVQGPLTKKHEGLLASCYKSCLDIAEENGVKSIALCCISTGVFMFPNQRAAEIAVETVKNWLDETGSEMKIVFNVFKDLDFEIYEKLLNG</sequence>
<dbReference type="OrthoDB" id="6194521at2"/>
<dbReference type="SUPFAM" id="SSF52949">
    <property type="entry name" value="Macro domain-like"/>
    <property type="match status" value="1"/>
</dbReference>
<keyword evidence="2" id="KW-0378">Hydrolase</keyword>
<dbReference type="PROSITE" id="PS51154">
    <property type="entry name" value="MACRO"/>
    <property type="match status" value="1"/>
</dbReference>
<protein>
    <submittedName>
        <fullName evidence="2">Protein-ADP-ribose hydrolase</fullName>
    </submittedName>
</protein>
<dbReference type="GO" id="GO:0016787">
    <property type="term" value="F:hydrolase activity"/>
    <property type="evidence" value="ECO:0007669"/>
    <property type="project" value="UniProtKB-KW"/>
</dbReference>
<accession>A0A5P6VNM6</accession>
<dbReference type="Pfam" id="PF01661">
    <property type="entry name" value="Macro"/>
    <property type="match status" value="1"/>
</dbReference>
<dbReference type="NCBIfam" id="NF003163">
    <property type="entry name" value="PRK04143.1"/>
    <property type="match status" value="1"/>
</dbReference>
<name>A0A5P6VNM6_PSEXY</name>
<gene>
    <name evidence="2" type="ORF">FXF36_05070</name>
</gene>
<dbReference type="Gene3D" id="3.40.220.10">
    <property type="entry name" value="Leucine Aminopeptidase, subunit E, domain 1"/>
    <property type="match status" value="1"/>
</dbReference>
<feature type="domain" description="Macro" evidence="1">
    <location>
        <begin position="72"/>
        <end position="260"/>
    </location>
</feature>
<reference evidence="3" key="1">
    <citation type="submission" date="2019-08" db="EMBL/GenBank/DDBJ databases">
        <title>Complete Genome Sequence of the Polysaccharide-Degrading Rumen Bacterium Pseudobutyrivibrio xylanivorans MA3014.</title>
        <authorList>
            <person name="Palevich N."/>
            <person name="Maclean P.H."/>
            <person name="Kelly W.J."/>
            <person name="Leahy S.C."/>
            <person name="Rakonjac J."/>
            <person name="Attwood G.T."/>
        </authorList>
    </citation>
    <scope>NUCLEOTIDE SEQUENCE [LARGE SCALE GENOMIC DNA]</scope>
    <source>
        <strain evidence="3">MA3014</strain>
    </source>
</reference>
<dbReference type="InterPro" id="IPR043472">
    <property type="entry name" value="Macro_dom-like"/>
</dbReference>
<proteinExistence type="predicted"/>
<dbReference type="PANTHER" id="PTHR11106:SF27">
    <property type="entry name" value="MACRO DOMAIN-CONTAINING PROTEIN"/>
    <property type="match status" value="1"/>
</dbReference>
<dbReference type="RefSeq" id="WP_151622768.1">
    <property type="nucleotide sequence ID" value="NZ_CP043028.1"/>
</dbReference>
<evidence type="ECO:0000313" key="3">
    <source>
        <dbReference type="Proteomes" id="UP000327030"/>
    </source>
</evidence>
<dbReference type="CDD" id="cd02908">
    <property type="entry name" value="Macro_OAADPr_deacetylase"/>
    <property type="match status" value="1"/>
</dbReference>
<dbReference type="PANTHER" id="PTHR11106">
    <property type="entry name" value="GANGLIOSIDE INDUCED DIFFERENTIATION ASSOCIATED PROTEIN 2-RELATED"/>
    <property type="match status" value="1"/>
</dbReference>
<evidence type="ECO:0000259" key="1">
    <source>
        <dbReference type="PROSITE" id="PS51154"/>
    </source>
</evidence>
<dbReference type="SMART" id="SM00506">
    <property type="entry name" value="A1pp"/>
    <property type="match status" value="1"/>
</dbReference>
<dbReference type="Proteomes" id="UP000327030">
    <property type="component" value="Chromosome 1"/>
</dbReference>
<evidence type="ECO:0000313" key="2">
    <source>
        <dbReference type="EMBL" id="QFJ54273.1"/>
    </source>
</evidence>